<organism evidence="1 2">
    <name type="scientific">Peronospora matthiolae</name>
    <dbReference type="NCBI Taxonomy" id="2874970"/>
    <lineage>
        <taxon>Eukaryota</taxon>
        <taxon>Sar</taxon>
        <taxon>Stramenopiles</taxon>
        <taxon>Oomycota</taxon>
        <taxon>Peronosporomycetes</taxon>
        <taxon>Peronosporales</taxon>
        <taxon>Peronosporaceae</taxon>
        <taxon>Peronospora</taxon>
    </lineage>
</organism>
<dbReference type="Proteomes" id="UP001162060">
    <property type="component" value="Unassembled WGS sequence"/>
</dbReference>
<proteinExistence type="predicted"/>
<comment type="caution">
    <text evidence="1">The sequence shown here is derived from an EMBL/GenBank/DDBJ whole genome shotgun (WGS) entry which is preliminary data.</text>
</comment>
<evidence type="ECO:0000313" key="2">
    <source>
        <dbReference type="Proteomes" id="UP001162060"/>
    </source>
</evidence>
<gene>
    <name evidence="1" type="ORF">PM001_LOCUS23678</name>
</gene>
<evidence type="ECO:0000313" key="1">
    <source>
        <dbReference type="EMBL" id="CAK7938528.1"/>
    </source>
</evidence>
<reference evidence="1" key="1">
    <citation type="submission" date="2024-01" db="EMBL/GenBank/DDBJ databases">
        <authorList>
            <person name="Webb A."/>
        </authorList>
    </citation>
    <scope>NUCLEOTIDE SEQUENCE</scope>
    <source>
        <strain evidence="1">Pm1</strain>
    </source>
</reference>
<accession>A0AAV1UY80</accession>
<name>A0AAV1UY80_9STRA</name>
<dbReference type="AlphaFoldDB" id="A0AAV1UY80"/>
<sequence>MERFEGYDVSVFASVLEQSKAVTRESLTSRHRGVCRPAYHHQCTMVHDILDTLAQRPVLSASSTTSTAAALRDTTHLPSGALPNMAPGLQYVRVPEYAIEEAGHLTF</sequence>
<dbReference type="EMBL" id="CAKLBY020000231">
    <property type="protein sequence ID" value="CAK7938528.1"/>
    <property type="molecule type" value="Genomic_DNA"/>
</dbReference>
<protein>
    <submittedName>
        <fullName evidence="1">Uncharacterized protein</fullName>
    </submittedName>
</protein>